<evidence type="ECO:0000256" key="3">
    <source>
        <dbReference type="ARBA" id="ARBA00022448"/>
    </source>
</evidence>
<dbReference type="GO" id="GO:0048278">
    <property type="term" value="P:vesicle docking"/>
    <property type="evidence" value="ECO:0007669"/>
    <property type="project" value="TreeGrafter"/>
</dbReference>
<dbReference type="CDD" id="cd15845">
    <property type="entry name" value="SNARE_syntaxin16"/>
    <property type="match status" value="1"/>
</dbReference>
<evidence type="ECO:0000256" key="8">
    <source>
        <dbReference type="ARBA" id="ARBA00023054"/>
    </source>
</evidence>
<dbReference type="Proteomes" id="UP001151518">
    <property type="component" value="Unassembled WGS sequence"/>
</dbReference>
<evidence type="ECO:0000256" key="7">
    <source>
        <dbReference type="ARBA" id="ARBA00023034"/>
    </source>
</evidence>
<dbReference type="SMART" id="SM00397">
    <property type="entry name" value="t_SNARE"/>
    <property type="match status" value="1"/>
</dbReference>
<evidence type="ECO:0000256" key="10">
    <source>
        <dbReference type="SAM" id="MobiDB-lite"/>
    </source>
</evidence>
<dbReference type="AlphaFoldDB" id="A0A9W8GC49"/>
<feature type="transmembrane region" description="Helical" evidence="11">
    <location>
        <begin position="287"/>
        <end position="307"/>
    </location>
</feature>
<dbReference type="InterPro" id="IPR010989">
    <property type="entry name" value="SNARE"/>
</dbReference>
<dbReference type="SUPFAM" id="SSF47661">
    <property type="entry name" value="t-snare proteins"/>
    <property type="match status" value="1"/>
</dbReference>
<dbReference type="GO" id="GO:0000139">
    <property type="term" value="C:Golgi membrane"/>
    <property type="evidence" value="ECO:0007669"/>
    <property type="project" value="UniProtKB-SubCell"/>
</dbReference>
<keyword evidence="6 11" id="KW-1133">Transmembrane helix</keyword>
<evidence type="ECO:0000256" key="9">
    <source>
        <dbReference type="ARBA" id="ARBA00023136"/>
    </source>
</evidence>
<comment type="similarity">
    <text evidence="2">Belongs to the syntaxin family.</text>
</comment>
<dbReference type="PROSITE" id="PS50192">
    <property type="entry name" value="T_SNARE"/>
    <property type="match status" value="1"/>
</dbReference>
<name>A0A9W8GC49_9FUNG</name>
<evidence type="ECO:0000256" key="2">
    <source>
        <dbReference type="ARBA" id="ARBA00009063"/>
    </source>
</evidence>
<evidence type="ECO:0000313" key="14">
    <source>
        <dbReference type="Proteomes" id="UP001151518"/>
    </source>
</evidence>
<dbReference type="Gene3D" id="1.20.58.70">
    <property type="match status" value="1"/>
</dbReference>
<gene>
    <name evidence="13" type="primary">tlg2</name>
    <name evidence="13" type="ORF">GGI25_000639</name>
</gene>
<comment type="caution">
    <text evidence="13">The sequence shown here is derived from an EMBL/GenBank/DDBJ whole genome shotgun (WGS) entry which is preliminary data.</text>
</comment>
<dbReference type="Pfam" id="PF05739">
    <property type="entry name" value="SNARE"/>
    <property type="match status" value="1"/>
</dbReference>
<dbReference type="InterPro" id="IPR000727">
    <property type="entry name" value="T_SNARE_dom"/>
</dbReference>
<proteinExistence type="inferred from homology"/>
<evidence type="ECO:0000256" key="4">
    <source>
        <dbReference type="ARBA" id="ARBA00022692"/>
    </source>
</evidence>
<dbReference type="InterPro" id="IPR045242">
    <property type="entry name" value="Syntaxin"/>
</dbReference>
<keyword evidence="8" id="KW-0175">Coiled coil</keyword>
<protein>
    <submittedName>
        <fullName evidence="13">Integral membrane protein SED5</fullName>
    </submittedName>
</protein>
<dbReference type="InterPro" id="IPR006012">
    <property type="entry name" value="Syntaxin/epimorphin_CS"/>
</dbReference>
<feature type="domain" description="T-SNARE coiled-coil homology" evidence="12">
    <location>
        <begin position="213"/>
        <end position="275"/>
    </location>
</feature>
<keyword evidence="7" id="KW-0333">Golgi apparatus</keyword>
<dbReference type="GO" id="GO:0006886">
    <property type="term" value="P:intracellular protein transport"/>
    <property type="evidence" value="ECO:0007669"/>
    <property type="project" value="InterPro"/>
</dbReference>
<evidence type="ECO:0000313" key="13">
    <source>
        <dbReference type="EMBL" id="KAJ2680347.1"/>
    </source>
</evidence>
<dbReference type="PANTHER" id="PTHR19957">
    <property type="entry name" value="SYNTAXIN"/>
    <property type="match status" value="1"/>
</dbReference>
<accession>A0A9W8GC49</accession>
<keyword evidence="4 11" id="KW-0812">Transmembrane</keyword>
<comment type="subcellular location">
    <subcellularLocation>
        <location evidence="1">Golgi apparatus membrane</location>
        <topology evidence="1">Single-pass type IV membrane protein</topology>
    </subcellularLocation>
</comment>
<dbReference type="OrthoDB" id="10251371at2759"/>
<evidence type="ECO:0000256" key="6">
    <source>
        <dbReference type="ARBA" id="ARBA00022989"/>
    </source>
</evidence>
<dbReference type="GO" id="GO:0031201">
    <property type="term" value="C:SNARE complex"/>
    <property type="evidence" value="ECO:0007669"/>
    <property type="project" value="TreeGrafter"/>
</dbReference>
<dbReference type="GO" id="GO:0006906">
    <property type="term" value="P:vesicle fusion"/>
    <property type="evidence" value="ECO:0007669"/>
    <property type="project" value="TreeGrafter"/>
</dbReference>
<organism evidence="13 14">
    <name type="scientific">Coemansia spiralis</name>
    <dbReference type="NCBI Taxonomy" id="417178"/>
    <lineage>
        <taxon>Eukaryota</taxon>
        <taxon>Fungi</taxon>
        <taxon>Fungi incertae sedis</taxon>
        <taxon>Zoopagomycota</taxon>
        <taxon>Kickxellomycotina</taxon>
        <taxon>Kickxellomycetes</taxon>
        <taxon>Kickxellales</taxon>
        <taxon>Kickxellaceae</taxon>
        <taxon>Coemansia</taxon>
    </lineage>
</organism>
<dbReference type="GO" id="GO:0000149">
    <property type="term" value="F:SNARE binding"/>
    <property type="evidence" value="ECO:0007669"/>
    <property type="project" value="TreeGrafter"/>
</dbReference>
<evidence type="ECO:0000256" key="11">
    <source>
        <dbReference type="SAM" id="Phobius"/>
    </source>
</evidence>
<keyword evidence="5" id="KW-0653">Protein transport</keyword>
<keyword evidence="9 11" id="KW-0472">Membrane</keyword>
<dbReference type="PANTHER" id="PTHR19957:SF83">
    <property type="entry name" value="SYNTAXIN-16"/>
    <property type="match status" value="1"/>
</dbReference>
<reference evidence="13" key="1">
    <citation type="submission" date="2022-07" db="EMBL/GenBank/DDBJ databases">
        <title>Phylogenomic reconstructions and comparative analyses of Kickxellomycotina fungi.</title>
        <authorList>
            <person name="Reynolds N.K."/>
            <person name="Stajich J.E."/>
            <person name="Barry K."/>
            <person name="Grigoriev I.V."/>
            <person name="Crous P."/>
            <person name="Smith M.E."/>
        </authorList>
    </citation>
    <scope>NUCLEOTIDE SEQUENCE</scope>
    <source>
        <strain evidence="13">NRRL 3115</strain>
    </source>
</reference>
<feature type="region of interest" description="Disordered" evidence="10">
    <location>
        <begin position="22"/>
        <end position="42"/>
    </location>
</feature>
<sequence length="308" mass="34776">MATRSRTFLYIQYRNSFGHLQRRKRSAKADATGGGASQAIEQEGLIEQTNDDGEMVIELAHLPPRWVDLVEDFNEQMEDISRKIKQLEDKHKKHLLPGFDDRSAEEREINMLTQDITTQFQSCGGLVRSIAQYQSYGQEQVVGKNIQSSLASKLQELSSAFRKSQSIYLHKMSLRKDVNTDVFALDAENERAASRKFDMTLTDEQLQTMETNEAVIAEREGEIAKIHESIVELASIFNQMQEMVIDQGTVLDRIDYNVETATVNVAAAADELHTADKYHKGAVANKCILVLGVVVIALVIILILKWIF</sequence>
<evidence type="ECO:0000256" key="5">
    <source>
        <dbReference type="ARBA" id="ARBA00022927"/>
    </source>
</evidence>
<dbReference type="PROSITE" id="PS00914">
    <property type="entry name" value="SYNTAXIN"/>
    <property type="match status" value="1"/>
</dbReference>
<dbReference type="EMBL" id="JANBTW010000005">
    <property type="protein sequence ID" value="KAJ2680347.1"/>
    <property type="molecule type" value="Genomic_DNA"/>
</dbReference>
<evidence type="ECO:0000256" key="1">
    <source>
        <dbReference type="ARBA" id="ARBA00004409"/>
    </source>
</evidence>
<evidence type="ECO:0000259" key="12">
    <source>
        <dbReference type="PROSITE" id="PS50192"/>
    </source>
</evidence>
<keyword evidence="3" id="KW-0813">Transport</keyword>
<dbReference type="GO" id="GO:0005484">
    <property type="term" value="F:SNAP receptor activity"/>
    <property type="evidence" value="ECO:0007669"/>
    <property type="project" value="InterPro"/>
</dbReference>